<accession>A0A0C3G1E9</accession>
<sequence length="142" mass="15933">MTIDKPQFVKHNGFTMAIAADPKLLHHSQHCPYNQESLRVALEQSTDSEELRGHGFDRAQTSTEIMQRRFGYTARRKVWGSDWILMGGVVSGLHQGCMLQRISLSIDGFFPSTFATPHERVGPLTSKLPLHPTGNKPTFVSQ</sequence>
<gene>
    <name evidence="2" type="ORF">PILCRDRAFT_171722</name>
</gene>
<feature type="region of interest" description="Disordered" evidence="1">
    <location>
        <begin position="121"/>
        <end position="142"/>
    </location>
</feature>
<dbReference type="Proteomes" id="UP000054166">
    <property type="component" value="Unassembled WGS sequence"/>
</dbReference>
<proteinExistence type="predicted"/>
<reference evidence="2 3" key="1">
    <citation type="submission" date="2014-04" db="EMBL/GenBank/DDBJ databases">
        <authorList>
            <consortium name="DOE Joint Genome Institute"/>
            <person name="Kuo A."/>
            <person name="Tarkka M."/>
            <person name="Buscot F."/>
            <person name="Kohler A."/>
            <person name="Nagy L.G."/>
            <person name="Floudas D."/>
            <person name="Copeland A."/>
            <person name="Barry K.W."/>
            <person name="Cichocki N."/>
            <person name="Veneault-Fourrey C."/>
            <person name="LaButti K."/>
            <person name="Lindquist E.A."/>
            <person name="Lipzen A."/>
            <person name="Lundell T."/>
            <person name="Morin E."/>
            <person name="Murat C."/>
            <person name="Sun H."/>
            <person name="Tunlid A."/>
            <person name="Henrissat B."/>
            <person name="Grigoriev I.V."/>
            <person name="Hibbett D.S."/>
            <person name="Martin F."/>
            <person name="Nordberg H.P."/>
            <person name="Cantor M.N."/>
            <person name="Hua S.X."/>
        </authorList>
    </citation>
    <scope>NUCLEOTIDE SEQUENCE [LARGE SCALE GENOMIC DNA]</scope>
    <source>
        <strain evidence="2 3">F 1598</strain>
    </source>
</reference>
<protein>
    <submittedName>
        <fullName evidence="2">Uncharacterized protein</fullName>
    </submittedName>
</protein>
<name>A0A0C3G1E9_PILCF</name>
<reference evidence="3" key="2">
    <citation type="submission" date="2015-01" db="EMBL/GenBank/DDBJ databases">
        <title>Evolutionary Origins and Diversification of the Mycorrhizal Mutualists.</title>
        <authorList>
            <consortium name="DOE Joint Genome Institute"/>
            <consortium name="Mycorrhizal Genomics Consortium"/>
            <person name="Kohler A."/>
            <person name="Kuo A."/>
            <person name="Nagy L.G."/>
            <person name="Floudas D."/>
            <person name="Copeland A."/>
            <person name="Barry K.W."/>
            <person name="Cichocki N."/>
            <person name="Veneault-Fourrey C."/>
            <person name="LaButti K."/>
            <person name="Lindquist E.A."/>
            <person name="Lipzen A."/>
            <person name="Lundell T."/>
            <person name="Morin E."/>
            <person name="Murat C."/>
            <person name="Riley R."/>
            <person name="Ohm R."/>
            <person name="Sun H."/>
            <person name="Tunlid A."/>
            <person name="Henrissat B."/>
            <person name="Grigoriev I.V."/>
            <person name="Hibbett D.S."/>
            <person name="Martin F."/>
        </authorList>
    </citation>
    <scope>NUCLEOTIDE SEQUENCE [LARGE SCALE GENOMIC DNA]</scope>
    <source>
        <strain evidence="3">F 1598</strain>
    </source>
</reference>
<organism evidence="2 3">
    <name type="scientific">Piloderma croceum (strain F 1598)</name>
    <dbReference type="NCBI Taxonomy" id="765440"/>
    <lineage>
        <taxon>Eukaryota</taxon>
        <taxon>Fungi</taxon>
        <taxon>Dikarya</taxon>
        <taxon>Basidiomycota</taxon>
        <taxon>Agaricomycotina</taxon>
        <taxon>Agaricomycetes</taxon>
        <taxon>Agaricomycetidae</taxon>
        <taxon>Atheliales</taxon>
        <taxon>Atheliaceae</taxon>
        <taxon>Piloderma</taxon>
    </lineage>
</organism>
<evidence type="ECO:0000313" key="2">
    <source>
        <dbReference type="EMBL" id="KIM90085.1"/>
    </source>
</evidence>
<dbReference type="EMBL" id="KN832973">
    <property type="protein sequence ID" value="KIM90085.1"/>
    <property type="molecule type" value="Genomic_DNA"/>
</dbReference>
<keyword evidence="3" id="KW-1185">Reference proteome</keyword>
<dbReference type="InParanoid" id="A0A0C3G1E9"/>
<evidence type="ECO:0000313" key="3">
    <source>
        <dbReference type="Proteomes" id="UP000054166"/>
    </source>
</evidence>
<dbReference type="AlphaFoldDB" id="A0A0C3G1E9"/>
<dbReference type="HOGENOM" id="CLU_1816510_0_0_1"/>
<evidence type="ECO:0000256" key="1">
    <source>
        <dbReference type="SAM" id="MobiDB-lite"/>
    </source>
</evidence>